<dbReference type="Pfam" id="PF18765">
    <property type="entry name" value="Polbeta"/>
    <property type="match status" value="1"/>
</dbReference>
<dbReference type="InterPro" id="IPR052930">
    <property type="entry name" value="TA_antitoxin_MntA"/>
</dbReference>
<dbReference type="PANTHER" id="PTHR43852">
    <property type="entry name" value="NUCLEOTIDYLTRANSFERASE"/>
    <property type="match status" value="1"/>
</dbReference>
<dbReference type="PANTHER" id="PTHR43852:SF2">
    <property type="entry name" value="PROTEIN ADENYLYLTRANSFERASE MNTA"/>
    <property type="match status" value="1"/>
</dbReference>
<evidence type="ECO:0000259" key="1">
    <source>
        <dbReference type="Pfam" id="PF18765"/>
    </source>
</evidence>
<evidence type="ECO:0000313" key="3">
    <source>
        <dbReference type="Proteomes" id="UP000681526"/>
    </source>
</evidence>
<name>A0ABM8V1V7_THEXY</name>
<gene>
    <name evidence="2" type="primary">txxe 1216</name>
    <name evidence="2" type="ORF">TXXE_05475</name>
</gene>
<evidence type="ECO:0000313" key="2">
    <source>
        <dbReference type="EMBL" id="CAG5081805.1"/>
    </source>
</evidence>
<dbReference type="EMBL" id="CAJRAY010000024">
    <property type="protein sequence ID" value="CAG5081805.1"/>
    <property type="molecule type" value="Genomic_DNA"/>
</dbReference>
<dbReference type="RefSeq" id="WP_015255900.1">
    <property type="nucleotide sequence ID" value="NZ_CAJRAY010000024.1"/>
</dbReference>
<dbReference type="Proteomes" id="UP000681526">
    <property type="component" value="Unassembled WGS sequence"/>
</dbReference>
<proteinExistence type="predicted"/>
<feature type="domain" description="Polymerase beta nucleotidyltransferase" evidence="1">
    <location>
        <begin position="9"/>
        <end position="95"/>
    </location>
</feature>
<dbReference type="InterPro" id="IPR043519">
    <property type="entry name" value="NT_sf"/>
</dbReference>
<dbReference type="InterPro" id="IPR041633">
    <property type="entry name" value="Polbeta"/>
</dbReference>
<dbReference type="CDD" id="cd05403">
    <property type="entry name" value="NT_KNTase_like"/>
    <property type="match status" value="1"/>
</dbReference>
<protein>
    <submittedName>
        <fullName evidence="2">DNA polymerase beta domain protein region</fullName>
    </submittedName>
</protein>
<comment type="caution">
    <text evidence="2">The sequence shown here is derived from an EMBL/GenBank/DDBJ whole genome shotgun (WGS) entry which is preliminary data.</text>
</comment>
<dbReference type="Gene3D" id="3.30.460.10">
    <property type="entry name" value="Beta Polymerase, domain 2"/>
    <property type="match status" value="1"/>
</dbReference>
<dbReference type="SUPFAM" id="SSF81301">
    <property type="entry name" value="Nucleotidyltransferase"/>
    <property type="match status" value="1"/>
</dbReference>
<reference evidence="2 3" key="1">
    <citation type="submission" date="2021-04" db="EMBL/GenBank/DDBJ databases">
        <authorList>
            <person name="Rakotoarivonina H."/>
        </authorList>
    </citation>
    <scope>NUCLEOTIDE SEQUENCE [LARGE SCALE GENOMIC DNA]</scope>
    <source>
        <strain evidence="2 3">XE</strain>
    </source>
</reference>
<sequence length="98" mass="11154">MPERILARLQALCSDTPALERLVLFGSRAKGTHKYNSDIDLAAYWNGKPPADFHSRVDDAVELYSFDLVDANAVANPLLREEIEKYGVVLYEKERQEE</sequence>
<accession>A0ABM8V1V7</accession>
<keyword evidence="3" id="KW-1185">Reference proteome</keyword>
<organism evidence="2 3">
    <name type="scientific">Thermobacillus xylanilyticus</name>
    <dbReference type="NCBI Taxonomy" id="76633"/>
    <lineage>
        <taxon>Bacteria</taxon>
        <taxon>Bacillati</taxon>
        <taxon>Bacillota</taxon>
        <taxon>Bacilli</taxon>
        <taxon>Bacillales</taxon>
        <taxon>Paenibacillaceae</taxon>
        <taxon>Thermobacillus</taxon>
    </lineage>
</organism>